<sequence length="2254" mass="252315">MKSLEKSTLASVIRIETNIAESSNKRTLRSSNKKQDESDIGKYFGESMDFSENQEREISDFKGGGKVSPKQSTKRLKHDESDIGKYFKDSIGLSQIPCGSMELHSSKPEEKKITKKRKGNYLTKIVEIANITEENINEQYPKTETTINRCNKNEDIQDSPVTDFSRLVITTAKSIENTKTPSNCDKESFTISTQDYCKLSSWGLPPAILEKYESRGVTFMFPWQVECLSNRQLMEDCRNLVYSAPTSAGKTLISEILIIKTVLERRKKAIFILPFVSVVREKMFYFQDLLSSSGIRVEGFMGGISPAGGFSATHIAIATIEKANSLVNHLMEDGGLESLGAVVIDELHLLGDPNRGYLLELLLTKLKYMTLREEHVRIQLIGMSATLPNLNLLASWLDAELYKTEFRPVPLNEQCKIGKTIYDAKMCPIRNLTPYPDLSADSDDIIQLCIETIANGHSVLIFCPTKNWCEKLALQLASMFFKLGRGEHPLGQILKKQLDVTAITETLEQLKRSPIGLDSVLKNTISFGIGFHHAGLTMDERDIIEGSFRTGGLRVLTATSTLSSGVNLPARRVIIRSPIFNGKPLDTLTYKQMIGRAGRMGKDTAGESILVCKTNEHTAGKILLSASLEPIESCLEGSGPLIRALLEAVASEVAYTAADLNLYTRCTLVNFNQQNGMDDSTKDALQFLVDSEFILLQETETGEQRWVATPLGKACLAASVPPRDGLFLFEELQKARKCFVLDSELHIIYLITPFNSGSQIGQIDWMIFLELWRALSESERRVGQLVGVEERFVMSAVRGTVKTGKVLDIHKRFYTALALHDLVREVPLSSVCQKYGCCRGLLQSLQQSAATFAGMVTQFCKELGWDCLELLVGQFQTRLQFGVCRELLDLLRLPLLNGLRARSLYKEGITNVMELAVANELDVERALYKALPFESGKEQDGEHEVEAARRNKMRTIFVTGRDGLTPHQAAIMLVREARTLIQNELGVEELRWKESQKVKDNQPVKSTSRFLNNSRIDDTAAKCSISLSSRFSQSNTSSVNTSQTAQTHIQAIKQNITESNVYNTSKCCTSVSNSVKGISAVLNSTEIAKSKDEKNVLMKENKENEYTVKNKINEDGKCESINKTVKKSKFRLLRSSKPRKTEKSVEESKETSTLLVNASGNSTISRCSKNNEALIVEKQSVSPIQLTTIPTTNSENIEFVEPSPKASTHSTLKQILSDSQHNHEWSTFKIDDIQSKLESKLVATSRTDVTVTLNQSAVQNVDSRSPSLFGDSFYLDTQACNALEQNVNDILEIPVFEEKNVSSSNQVSTKNLEIQPQSLDQYLLPNDDSWNDTRNLIKKASALKSQSTPGTSKPENCKNKNILNIFDNVEEISATPITKDYSRVKSLTSKSYTLNRKTTKVIKSVTSNTSPKNPKLNAKYLDSEKSPIASVLTFAANRRLSLDSNKSDSDDIIISSQNIEPCVSTSKNRTRSKLETTRRLLATQQMAKFSARKINRLQELKMLEMNTIENALKTSRDIKYTVNDVRKRIGSGNCSTDSIVSNSDEDAPVKKLKTTQKSRNIQPTVKSIPTNITKVRDHQIINLEDQDYWDEEKENLEWNTMSITNVATDRIIFNSFKRHLKSRTEIAMALACERSMKDQITIGTRIIGITSNDDKKKSKKSENYVYDETKLSGVAISWGRKIYYIPFGNVHDTKISTKERISLITDLLSSSSLTVHCFATKDVLKTLYRCCAISPSCLFLDPKTAEWLLNPDALEKSFVTMASEYFPQGLDLLQHAGTCYGSVGSGMDFKSVIAGDTRAAIEVVITWFIMDALLKKLSIQNSTLLDTFKDIEMKAVATLARMELTGLGIHLKSLEELSSVIQQEMSSLEQRAYALAGKKFNFSSSKNIAQILGMYKGKKISTNKAVLEQCENPISSLIISWRKLNSTQTKIVFPLLKMAQSSRRIHGNCVTHTVTGRVSMYEPNLQNVPRDFNSEDNSFVISVRMAFIPTTGNILLSADYCQLELRILAHFSKDIFLCNIMQSEGDVFKSIAAKWNGVTEKEVDDKMRQRTKQLCYAMIYGMGAKALAEHLSVTELEAAEFMETFMATYPDVQQWLKNVIEQARIDGYITTLMGRRRILPALKSSNKAEKSQAERQAVNTKIQGSAADLAKKAMITVEERMKQEFINIPPVLTVAETKRKLRSNSRDSHPRGGFLVLQLHDELLYEVNMADLHRVAGIVKESMEQVQELMVPLPVKIKVGPAWGDLTEYVFNQS</sequence>
<comment type="cofactor">
    <cofactor evidence="1">
        <name>Mg(2+)</name>
        <dbReference type="ChEBI" id="CHEBI:18420"/>
    </cofactor>
</comment>
<dbReference type="InterPro" id="IPR001098">
    <property type="entry name" value="DNA-dir_DNA_pol_A_palm_dom"/>
</dbReference>
<evidence type="ECO:0000256" key="1">
    <source>
        <dbReference type="ARBA" id="ARBA00001946"/>
    </source>
</evidence>
<dbReference type="Gene3D" id="3.30.70.370">
    <property type="match status" value="1"/>
</dbReference>
<gene>
    <name evidence="20 21" type="primary">LOC107273004</name>
</gene>
<keyword evidence="12" id="KW-0234">DNA repair</keyword>
<proteinExistence type="inferred from homology"/>
<evidence type="ECO:0000256" key="10">
    <source>
        <dbReference type="ARBA" id="ARBA00022840"/>
    </source>
</evidence>
<keyword evidence="11" id="KW-0239">DNA-directed DNA polymerase</keyword>
<dbReference type="InterPro" id="IPR036390">
    <property type="entry name" value="WH_DNA-bd_sf"/>
</dbReference>
<dbReference type="FunFam" id="1.10.150.20:FF:000070">
    <property type="entry name" value="DNA polymerase I, putative"/>
    <property type="match status" value="1"/>
</dbReference>
<dbReference type="Pfam" id="PF00271">
    <property type="entry name" value="Helicase_C"/>
    <property type="match status" value="1"/>
</dbReference>
<dbReference type="Gene3D" id="3.40.50.300">
    <property type="entry name" value="P-loop containing nucleotide triphosphate hydrolases"/>
    <property type="match status" value="2"/>
</dbReference>
<dbReference type="KEGG" id="ccin:107273004"/>
<dbReference type="PANTHER" id="PTHR10133">
    <property type="entry name" value="DNA POLYMERASE I"/>
    <property type="match status" value="1"/>
</dbReference>
<evidence type="ECO:0000313" key="20">
    <source>
        <dbReference type="RefSeq" id="XP_015606255.1"/>
    </source>
</evidence>
<dbReference type="InterPro" id="IPR002298">
    <property type="entry name" value="DNA_polymerase_A"/>
</dbReference>
<dbReference type="FunFam" id="3.40.50.300:FF:000813">
    <property type="entry name" value="helicase POLQ-like isoform X1"/>
    <property type="match status" value="1"/>
</dbReference>
<dbReference type="GeneID" id="107273004"/>
<dbReference type="PANTHER" id="PTHR10133:SF62">
    <property type="entry name" value="DNA POLYMERASE THETA"/>
    <property type="match status" value="1"/>
</dbReference>
<dbReference type="InterPro" id="IPR046931">
    <property type="entry name" value="HTH_61"/>
</dbReference>
<dbReference type="CDD" id="cd18026">
    <property type="entry name" value="DEXHc_POLQ-like"/>
    <property type="match status" value="1"/>
</dbReference>
<dbReference type="SUPFAM" id="SSF53098">
    <property type="entry name" value="Ribonuclease H-like"/>
    <property type="match status" value="1"/>
</dbReference>
<dbReference type="CTD" id="136030439"/>
<keyword evidence="13" id="KW-0539">Nucleus</keyword>
<dbReference type="InterPro" id="IPR011545">
    <property type="entry name" value="DEAD/DEAH_box_helicase_dom"/>
</dbReference>
<evidence type="ECO:0000256" key="14">
    <source>
        <dbReference type="ARBA" id="ARBA00049244"/>
    </source>
</evidence>
<dbReference type="GO" id="GO:0097681">
    <property type="term" value="P:double-strand break repair via alternative nonhomologous end joining"/>
    <property type="evidence" value="ECO:0007669"/>
    <property type="project" value="TreeGrafter"/>
</dbReference>
<evidence type="ECO:0000256" key="3">
    <source>
        <dbReference type="ARBA" id="ARBA00007705"/>
    </source>
</evidence>
<dbReference type="GO" id="GO:0003677">
    <property type="term" value="F:DNA binding"/>
    <property type="evidence" value="ECO:0007669"/>
    <property type="project" value="InterPro"/>
</dbReference>
<evidence type="ECO:0000313" key="21">
    <source>
        <dbReference type="RefSeq" id="XP_024946081.1"/>
    </source>
</evidence>
<dbReference type="InterPro" id="IPR014001">
    <property type="entry name" value="Helicase_ATP-bd"/>
</dbReference>
<evidence type="ECO:0000313" key="19">
    <source>
        <dbReference type="Proteomes" id="UP000694920"/>
    </source>
</evidence>
<comment type="subcellular location">
    <subcellularLocation>
        <location evidence="2">Nucleus</location>
    </subcellularLocation>
</comment>
<dbReference type="SUPFAM" id="SSF52540">
    <property type="entry name" value="P-loop containing nucleoside triphosphate hydrolases"/>
    <property type="match status" value="1"/>
</dbReference>
<comment type="similarity">
    <text evidence="3">Belongs to the DNA polymerase type-A family.</text>
</comment>
<dbReference type="CDD" id="cd18795">
    <property type="entry name" value="SF2_C_Ski2"/>
    <property type="match status" value="1"/>
</dbReference>
<name>A0AAJ7RTC7_CEPCN</name>
<dbReference type="InterPro" id="IPR036397">
    <property type="entry name" value="RNaseH_sf"/>
</dbReference>
<dbReference type="Pfam" id="PF20470">
    <property type="entry name" value="HTH_61"/>
    <property type="match status" value="1"/>
</dbReference>
<evidence type="ECO:0000256" key="5">
    <source>
        <dbReference type="ARBA" id="ARBA00022679"/>
    </source>
</evidence>
<dbReference type="Gene3D" id="1.10.3380.20">
    <property type="match status" value="1"/>
</dbReference>
<organism evidence="19 21">
    <name type="scientific">Cephus cinctus</name>
    <name type="common">Wheat stem sawfly</name>
    <dbReference type="NCBI Taxonomy" id="211228"/>
    <lineage>
        <taxon>Eukaryota</taxon>
        <taxon>Metazoa</taxon>
        <taxon>Ecdysozoa</taxon>
        <taxon>Arthropoda</taxon>
        <taxon>Hexapoda</taxon>
        <taxon>Insecta</taxon>
        <taxon>Pterygota</taxon>
        <taxon>Neoptera</taxon>
        <taxon>Endopterygota</taxon>
        <taxon>Hymenoptera</taxon>
        <taxon>Cephoidea</taxon>
        <taxon>Cephidae</taxon>
        <taxon>Cephus</taxon>
    </lineage>
</organism>
<accession>A0AAJ7RTC7</accession>
<evidence type="ECO:0000256" key="12">
    <source>
        <dbReference type="ARBA" id="ARBA00023204"/>
    </source>
</evidence>
<evidence type="ECO:0000256" key="7">
    <source>
        <dbReference type="ARBA" id="ARBA00022741"/>
    </source>
</evidence>
<keyword evidence="5" id="KW-0808">Transferase</keyword>
<dbReference type="SMART" id="SM00490">
    <property type="entry name" value="HELICc"/>
    <property type="match status" value="1"/>
</dbReference>
<reference evidence="20 21" key="1">
    <citation type="submission" date="2025-04" db="UniProtKB">
        <authorList>
            <consortium name="RefSeq"/>
        </authorList>
    </citation>
    <scope>IDENTIFICATION</scope>
</reference>
<comment type="catalytic activity">
    <reaction evidence="14">
        <text>DNA(n) + a 2'-deoxyribonucleoside 5'-triphosphate = DNA(n+1) + diphosphate</text>
        <dbReference type="Rhea" id="RHEA:22508"/>
        <dbReference type="Rhea" id="RHEA-COMP:17339"/>
        <dbReference type="Rhea" id="RHEA-COMP:17340"/>
        <dbReference type="ChEBI" id="CHEBI:33019"/>
        <dbReference type="ChEBI" id="CHEBI:61560"/>
        <dbReference type="ChEBI" id="CHEBI:173112"/>
        <dbReference type="EC" id="2.7.7.7"/>
    </reaction>
</comment>
<dbReference type="GO" id="GO:0005524">
    <property type="term" value="F:ATP binding"/>
    <property type="evidence" value="ECO:0007669"/>
    <property type="project" value="UniProtKB-KW"/>
</dbReference>
<dbReference type="Pfam" id="PF00270">
    <property type="entry name" value="DEAD"/>
    <property type="match status" value="1"/>
</dbReference>
<evidence type="ECO:0000259" key="17">
    <source>
        <dbReference type="PROSITE" id="PS51192"/>
    </source>
</evidence>
<dbReference type="GO" id="GO:0005634">
    <property type="term" value="C:nucleus"/>
    <property type="evidence" value="ECO:0007669"/>
    <property type="project" value="UniProtKB-SubCell"/>
</dbReference>
<evidence type="ECO:0000256" key="16">
    <source>
        <dbReference type="SAM" id="MobiDB-lite"/>
    </source>
</evidence>
<evidence type="ECO:0000256" key="13">
    <source>
        <dbReference type="ARBA" id="ARBA00023242"/>
    </source>
</evidence>
<dbReference type="PROSITE" id="PS51192">
    <property type="entry name" value="HELICASE_ATP_BIND_1"/>
    <property type="match status" value="1"/>
</dbReference>
<evidence type="ECO:0000256" key="15">
    <source>
        <dbReference type="ARBA" id="ARBA00074669"/>
    </source>
</evidence>
<dbReference type="SMART" id="SM00487">
    <property type="entry name" value="DEXDc"/>
    <property type="match status" value="1"/>
</dbReference>
<dbReference type="GO" id="GO:0042575">
    <property type="term" value="C:DNA polymerase complex"/>
    <property type="evidence" value="ECO:0007669"/>
    <property type="project" value="UniProtKB-ARBA"/>
</dbReference>
<dbReference type="Gene3D" id="3.30.420.10">
    <property type="entry name" value="Ribonuclease H-like superfamily/Ribonuclease H"/>
    <property type="match status" value="1"/>
</dbReference>
<dbReference type="Pfam" id="PF21099">
    <property type="entry name" value="POLQ_helical"/>
    <property type="match status" value="1"/>
</dbReference>
<protein>
    <recommendedName>
        <fullName evidence="15">DNA polymerase theta</fullName>
        <ecNumber evidence="4">2.7.7.7</ecNumber>
    </recommendedName>
</protein>
<evidence type="ECO:0000256" key="11">
    <source>
        <dbReference type="ARBA" id="ARBA00022932"/>
    </source>
</evidence>
<dbReference type="Pfam" id="PF00476">
    <property type="entry name" value="DNA_pol_A"/>
    <property type="match status" value="1"/>
</dbReference>
<keyword evidence="8" id="KW-0227">DNA damage</keyword>
<dbReference type="PRINTS" id="PR00868">
    <property type="entry name" value="DNAPOLI"/>
</dbReference>
<dbReference type="CDD" id="cd08638">
    <property type="entry name" value="DNA_pol_A_theta"/>
    <property type="match status" value="1"/>
</dbReference>
<dbReference type="RefSeq" id="XP_024946081.1">
    <property type="nucleotide sequence ID" value="XM_025090313.1"/>
</dbReference>
<evidence type="ECO:0000259" key="18">
    <source>
        <dbReference type="PROSITE" id="PS51194"/>
    </source>
</evidence>
<evidence type="ECO:0000256" key="8">
    <source>
        <dbReference type="ARBA" id="ARBA00022763"/>
    </source>
</evidence>
<dbReference type="InterPro" id="IPR001650">
    <property type="entry name" value="Helicase_C-like"/>
</dbReference>
<dbReference type="EC" id="2.7.7.7" evidence="4"/>
<dbReference type="GO" id="GO:0006261">
    <property type="term" value="P:DNA-templated DNA replication"/>
    <property type="evidence" value="ECO:0007669"/>
    <property type="project" value="InterPro"/>
</dbReference>
<dbReference type="InterPro" id="IPR012337">
    <property type="entry name" value="RNaseH-like_sf"/>
</dbReference>
<dbReference type="RefSeq" id="XP_015606255.1">
    <property type="nucleotide sequence ID" value="XM_015750769.2"/>
</dbReference>
<dbReference type="Proteomes" id="UP000694920">
    <property type="component" value="Unplaced"/>
</dbReference>
<dbReference type="GO" id="GO:0016787">
    <property type="term" value="F:hydrolase activity"/>
    <property type="evidence" value="ECO:0007669"/>
    <property type="project" value="UniProtKB-KW"/>
</dbReference>
<dbReference type="Gene3D" id="1.20.1060.10">
    <property type="entry name" value="Taq DNA Polymerase, Chain T, domain 4"/>
    <property type="match status" value="1"/>
</dbReference>
<dbReference type="InterPro" id="IPR027417">
    <property type="entry name" value="P-loop_NTPase"/>
</dbReference>
<dbReference type="FunFam" id="3.40.50.300:FF:000885">
    <property type="entry name" value="DNA polymerase theta"/>
    <property type="match status" value="1"/>
</dbReference>
<dbReference type="PROSITE" id="PS51194">
    <property type="entry name" value="HELICASE_CTER"/>
    <property type="match status" value="1"/>
</dbReference>
<feature type="domain" description="Helicase ATP-binding" evidence="17">
    <location>
        <begin position="231"/>
        <end position="405"/>
    </location>
</feature>
<dbReference type="SMART" id="SM00482">
    <property type="entry name" value="POLAc"/>
    <property type="match status" value="1"/>
</dbReference>
<keyword evidence="19" id="KW-1185">Reference proteome</keyword>
<feature type="domain" description="Helicase C-terminal" evidence="18">
    <location>
        <begin position="444"/>
        <end position="646"/>
    </location>
</feature>
<keyword evidence="6" id="KW-0548">Nucleotidyltransferase</keyword>
<dbReference type="Gene3D" id="1.10.150.20">
    <property type="entry name" value="5' to 3' exonuclease, C-terminal subdomain"/>
    <property type="match status" value="1"/>
</dbReference>
<evidence type="ECO:0000256" key="2">
    <source>
        <dbReference type="ARBA" id="ARBA00004123"/>
    </source>
</evidence>
<dbReference type="GO" id="GO:0003887">
    <property type="term" value="F:DNA-directed DNA polymerase activity"/>
    <property type="evidence" value="ECO:0007669"/>
    <property type="project" value="UniProtKB-KW"/>
</dbReference>
<feature type="region of interest" description="Disordered" evidence="16">
    <location>
        <begin position="23"/>
        <end position="49"/>
    </location>
</feature>
<dbReference type="SUPFAM" id="SSF158702">
    <property type="entry name" value="Sec63 N-terminal domain-like"/>
    <property type="match status" value="1"/>
</dbReference>
<evidence type="ECO:0000256" key="6">
    <source>
        <dbReference type="ARBA" id="ARBA00022695"/>
    </source>
</evidence>
<keyword evidence="9" id="KW-0378">Hydrolase</keyword>
<feature type="region of interest" description="Disordered" evidence="16">
    <location>
        <begin position="1539"/>
        <end position="1560"/>
    </location>
</feature>
<keyword evidence="7" id="KW-0547">Nucleotide-binding</keyword>
<dbReference type="FunFam" id="1.10.3380.20:FF:000001">
    <property type="entry name" value="DNA polymerase theta"/>
    <property type="match status" value="1"/>
</dbReference>
<keyword evidence="10" id="KW-0067">ATP-binding</keyword>
<evidence type="ECO:0000256" key="9">
    <source>
        <dbReference type="ARBA" id="ARBA00022801"/>
    </source>
</evidence>
<dbReference type="SUPFAM" id="SSF46785">
    <property type="entry name" value="Winged helix' DNA-binding domain"/>
    <property type="match status" value="1"/>
</dbReference>
<dbReference type="SUPFAM" id="SSF56672">
    <property type="entry name" value="DNA/RNA polymerases"/>
    <property type="match status" value="1"/>
</dbReference>
<dbReference type="InterPro" id="IPR043502">
    <property type="entry name" value="DNA/RNA_pol_sf"/>
</dbReference>
<dbReference type="InterPro" id="IPR048960">
    <property type="entry name" value="POLQ-like_helical"/>
</dbReference>
<evidence type="ECO:0000256" key="4">
    <source>
        <dbReference type="ARBA" id="ARBA00012417"/>
    </source>
</evidence>